<keyword evidence="7" id="KW-1185">Reference proteome</keyword>
<dbReference type="InterPro" id="IPR042281">
    <property type="entry name" value="GpdQ_beta-strand"/>
</dbReference>
<feature type="domain" description="Calcineurin-like phosphoesterase" evidence="5">
    <location>
        <begin position="14"/>
        <end position="207"/>
    </location>
</feature>
<dbReference type="RefSeq" id="WP_273676762.1">
    <property type="nucleotide sequence ID" value="NZ_JAQQXQ010000003.1"/>
</dbReference>
<dbReference type="Pfam" id="PF00149">
    <property type="entry name" value="Metallophos"/>
    <property type="match status" value="1"/>
</dbReference>
<proteinExistence type="inferred from homology"/>
<evidence type="ECO:0000256" key="3">
    <source>
        <dbReference type="ARBA" id="ARBA00023004"/>
    </source>
</evidence>
<keyword evidence="2" id="KW-0378">Hydrolase</keyword>
<reference evidence="6 7" key="1">
    <citation type="submission" date="2022-10" db="EMBL/GenBank/DDBJ databases">
        <title>Erythrobacter sp. sf7 Genome sequencing.</title>
        <authorList>
            <person name="Park S."/>
        </authorList>
    </citation>
    <scope>NUCLEOTIDE SEQUENCE [LARGE SCALE GENOMIC DNA]</scope>
    <source>
        <strain evidence="7">sf7</strain>
    </source>
</reference>
<name>A0ABT5JMN4_9SPHN</name>
<evidence type="ECO:0000313" key="6">
    <source>
        <dbReference type="EMBL" id="MDC8754025.1"/>
    </source>
</evidence>
<evidence type="ECO:0000256" key="2">
    <source>
        <dbReference type="ARBA" id="ARBA00022801"/>
    </source>
</evidence>
<dbReference type="Proteomes" id="UP001216558">
    <property type="component" value="Unassembled WGS sequence"/>
</dbReference>
<dbReference type="InterPro" id="IPR042283">
    <property type="entry name" value="GpdQ_catalytic"/>
</dbReference>
<dbReference type="SUPFAM" id="SSF56300">
    <property type="entry name" value="Metallo-dependent phosphatases"/>
    <property type="match status" value="1"/>
</dbReference>
<keyword evidence="3" id="KW-0408">Iron</keyword>
<accession>A0ABT5JMN4</accession>
<dbReference type="InterPro" id="IPR029052">
    <property type="entry name" value="Metallo-depent_PP-like"/>
</dbReference>
<dbReference type="EMBL" id="JAQQXQ010000003">
    <property type="protein sequence ID" value="MDC8754025.1"/>
    <property type="molecule type" value="Genomic_DNA"/>
</dbReference>
<comment type="caution">
    <text evidence="6">The sequence shown here is derived from an EMBL/GenBank/DDBJ whole genome shotgun (WGS) entry which is preliminary data.</text>
</comment>
<organism evidence="6 7">
    <name type="scientific">Erythrobacter fulvus</name>
    <dbReference type="NCBI Taxonomy" id="2987523"/>
    <lineage>
        <taxon>Bacteria</taxon>
        <taxon>Pseudomonadati</taxon>
        <taxon>Pseudomonadota</taxon>
        <taxon>Alphaproteobacteria</taxon>
        <taxon>Sphingomonadales</taxon>
        <taxon>Erythrobacteraceae</taxon>
        <taxon>Erythrobacter/Porphyrobacter group</taxon>
        <taxon>Erythrobacter</taxon>
    </lineage>
</organism>
<gene>
    <name evidence="6" type="ORF">OIK40_05130</name>
</gene>
<evidence type="ECO:0000259" key="5">
    <source>
        <dbReference type="Pfam" id="PF00149"/>
    </source>
</evidence>
<evidence type="ECO:0000256" key="4">
    <source>
        <dbReference type="ARBA" id="ARBA00025742"/>
    </source>
</evidence>
<evidence type="ECO:0000313" key="7">
    <source>
        <dbReference type="Proteomes" id="UP001216558"/>
    </source>
</evidence>
<dbReference type="InterPro" id="IPR050884">
    <property type="entry name" value="CNP_phosphodiesterase-III"/>
</dbReference>
<dbReference type="Gene3D" id="3.60.21.40">
    <property type="entry name" value="GpdQ, catalytic alpha/beta sandwich domain"/>
    <property type="match status" value="1"/>
</dbReference>
<protein>
    <submittedName>
        <fullName evidence="6">Metallophosphoesterase</fullName>
    </submittedName>
</protein>
<dbReference type="Gene3D" id="3.30.750.180">
    <property type="entry name" value="GpdQ, beta-strand dimerisation domain"/>
    <property type="match status" value="1"/>
</dbReference>
<comment type="similarity">
    <text evidence="4">Belongs to the cyclic nucleotide phosphodiesterase class-III family.</text>
</comment>
<evidence type="ECO:0000256" key="1">
    <source>
        <dbReference type="ARBA" id="ARBA00022723"/>
    </source>
</evidence>
<dbReference type="InterPro" id="IPR004843">
    <property type="entry name" value="Calcineurin-like_PHP"/>
</dbReference>
<dbReference type="PANTHER" id="PTHR42988">
    <property type="entry name" value="PHOSPHOHYDROLASE"/>
    <property type="match status" value="1"/>
</dbReference>
<sequence>MARLAASSQRAVLIAQMTDIHVGFAPDELPEELNLTRFRATLERLLTGPNVPDMLVLSGDITDHGDAESFAKTAALLKDCPFPIVPMVGNHDSREGLLSAFPQVVPADGGFLHYVIEAPLGLRIICLDTLEDGRHGGAFCESRARWLGDRLTEASEQPTLIFMHHPPVVAGIDWMDPAPDEPWMERLREVLTGQSQVQAIHCGHLHRQITTQFAGIPLGVTPSVAPLVAMDLTPIDKDVPDDRELITTEPPTYALHRWDGATLVSHYERVGDWQVLARFHAGLQPMIEGMFAERE</sequence>
<dbReference type="PANTHER" id="PTHR42988:SF2">
    <property type="entry name" value="CYCLIC NUCLEOTIDE PHOSPHODIESTERASE CBUA0032-RELATED"/>
    <property type="match status" value="1"/>
</dbReference>
<keyword evidence="1" id="KW-0479">Metal-binding</keyword>